<evidence type="ECO:0008006" key="3">
    <source>
        <dbReference type="Google" id="ProtNLM"/>
    </source>
</evidence>
<protein>
    <recommendedName>
        <fullName evidence="3">F-box domain-containing protein</fullName>
    </recommendedName>
</protein>
<evidence type="ECO:0000313" key="1">
    <source>
        <dbReference type="EnsemblProtists" id="EOD26217"/>
    </source>
</evidence>
<keyword evidence="2" id="KW-1185">Reference proteome</keyword>
<proteinExistence type="predicted"/>
<dbReference type="RefSeq" id="XP_005778646.1">
    <property type="nucleotide sequence ID" value="XM_005778589.1"/>
</dbReference>
<dbReference type="KEGG" id="ehx:EMIHUDRAFT_236915"/>
<dbReference type="HOGENOM" id="CLU_2089364_0_0_1"/>
<sequence>MSSADADQELADLPEDLLSGSIYPLLPAYSLRAAAATSNSWRRALIQAPAAVRRRASWRHGWTETGAGASRHPVDFAVCAADGSWHPGGAALASSLHFSVGEDVGFRLIIEEALAAN</sequence>
<dbReference type="PaxDb" id="2903-EOD26217"/>
<reference evidence="1" key="2">
    <citation type="submission" date="2024-10" db="UniProtKB">
        <authorList>
            <consortium name="EnsemblProtists"/>
        </authorList>
    </citation>
    <scope>IDENTIFICATION</scope>
</reference>
<name>A0A0D3JRT2_EMIH1</name>
<dbReference type="EnsemblProtists" id="EOD26217">
    <property type="protein sequence ID" value="EOD26217"/>
    <property type="gene ID" value="EMIHUDRAFT_236915"/>
</dbReference>
<reference evidence="2" key="1">
    <citation type="journal article" date="2013" name="Nature">
        <title>Pan genome of the phytoplankton Emiliania underpins its global distribution.</title>
        <authorList>
            <person name="Read B.A."/>
            <person name="Kegel J."/>
            <person name="Klute M.J."/>
            <person name="Kuo A."/>
            <person name="Lefebvre S.C."/>
            <person name="Maumus F."/>
            <person name="Mayer C."/>
            <person name="Miller J."/>
            <person name="Monier A."/>
            <person name="Salamov A."/>
            <person name="Young J."/>
            <person name="Aguilar M."/>
            <person name="Claverie J.M."/>
            <person name="Frickenhaus S."/>
            <person name="Gonzalez K."/>
            <person name="Herman E.K."/>
            <person name="Lin Y.C."/>
            <person name="Napier J."/>
            <person name="Ogata H."/>
            <person name="Sarno A.F."/>
            <person name="Shmutz J."/>
            <person name="Schroeder D."/>
            <person name="de Vargas C."/>
            <person name="Verret F."/>
            <person name="von Dassow P."/>
            <person name="Valentin K."/>
            <person name="Van de Peer Y."/>
            <person name="Wheeler G."/>
            <person name="Dacks J.B."/>
            <person name="Delwiche C.F."/>
            <person name="Dyhrman S.T."/>
            <person name="Glockner G."/>
            <person name="John U."/>
            <person name="Richards T."/>
            <person name="Worden A.Z."/>
            <person name="Zhang X."/>
            <person name="Grigoriev I.V."/>
            <person name="Allen A.E."/>
            <person name="Bidle K."/>
            <person name="Borodovsky M."/>
            <person name="Bowler C."/>
            <person name="Brownlee C."/>
            <person name="Cock J.M."/>
            <person name="Elias M."/>
            <person name="Gladyshev V.N."/>
            <person name="Groth M."/>
            <person name="Guda C."/>
            <person name="Hadaegh A."/>
            <person name="Iglesias-Rodriguez M.D."/>
            <person name="Jenkins J."/>
            <person name="Jones B.M."/>
            <person name="Lawson T."/>
            <person name="Leese F."/>
            <person name="Lindquist E."/>
            <person name="Lobanov A."/>
            <person name="Lomsadze A."/>
            <person name="Malik S.B."/>
            <person name="Marsh M.E."/>
            <person name="Mackinder L."/>
            <person name="Mock T."/>
            <person name="Mueller-Roeber B."/>
            <person name="Pagarete A."/>
            <person name="Parker M."/>
            <person name="Probert I."/>
            <person name="Quesneville H."/>
            <person name="Raines C."/>
            <person name="Rensing S.A."/>
            <person name="Riano-Pachon D.M."/>
            <person name="Richier S."/>
            <person name="Rokitta S."/>
            <person name="Shiraiwa Y."/>
            <person name="Soanes D.M."/>
            <person name="van der Giezen M."/>
            <person name="Wahlund T.M."/>
            <person name="Williams B."/>
            <person name="Wilson W."/>
            <person name="Wolfe G."/>
            <person name="Wurch L.L."/>
        </authorList>
    </citation>
    <scope>NUCLEOTIDE SEQUENCE</scope>
</reference>
<dbReference type="AlphaFoldDB" id="A0A0D3JRT2"/>
<dbReference type="Proteomes" id="UP000013827">
    <property type="component" value="Unassembled WGS sequence"/>
</dbReference>
<organism evidence="1 2">
    <name type="scientific">Emiliania huxleyi (strain CCMP1516)</name>
    <dbReference type="NCBI Taxonomy" id="280463"/>
    <lineage>
        <taxon>Eukaryota</taxon>
        <taxon>Haptista</taxon>
        <taxon>Haptophyta</taxon>
        <taxon>Prymnesiophyceae</taxon>
        <taxon>Isochrysidales</taxon>
        <taxon>Noelaerhabdaceae</taxon>
        <taxon>Emiliania</taxon>
    </lineage>
</organism>
<dbReference type="GeneID" id="17271762"/>
<accession>A0A0D3JRT2</accession>
<evidence type="ECO:0000313" key="2">
    <source>
        <dbReference type="Proteomes" id="UP000013827"/>
    </source>
</evidence>